<name>A0ABW0FXV7_9PROT</name>
<comment type="caution">
    <text evidence="1">The sequence shown here is derived from an EMBL/GenBank/DDBJ whole genome shotgun (WGS) entry which is preliminary data.</text>
</comment>
<reference evidence="2" key="1">
    <citation type="journal article" date="2019" name="Int. J. Syst. Evol. Microbiol.">
        <title>The Global Catalogue of Microorganisms (GCM) 10K type strain sequencing project: providing services to taxonomists for standard genome sequencing and annotation.</title>
        <authorList>
            <consortium name="The Broad Institute Genomics Platform"/>
            <consortium name="The Broad Institute Genome Sequencing Center for Infectious Disease"/>
            <person name="Wu L."/>
            <person name="Ma J."/>
        </authorList>
    </citation>
    <scope>NUCLEOTIDE SEQUENCE [LARGE SCALE GENOMIC DNA]</scope>
    <source>
        <strain evidence="2">CCUG 58760</strain>
    </source>
</reference>
<proteinExistence type="predicted"/>
<organism evidence="1 2">
    <name type="scientific">Azospirillum himalayense</name>
    <dbReference type="NCBI Taxonomy" id="654847"/>
    <lineage>
        <taxon>Bacteria</taxon>
        <taxon>Pseudomonadati</taxon>
        <taxon>Pseudomonadota</taxon>
        <taxon>Alphaproteobacteria</taxon>
        <taxon>Rhodospirillales</taxon>
        <taxon>Azospirillaceae</taxon>
        <taxon>Azospirillum</taxon>
    </lineage>
</organism>
<keyword evidence="2" id="KW-1185">Reference proteome</keyword>
<dbReference type="Proteomes" id="UP001596166">
    <property type="component" value="Unassembled WGS sequence"/>
</dbReference>
<evidence type="ECO:0000313" key="1">
    <source>
        <dbReference type="EMBL" id="MFC5353495.1"/>
    </source>
</evidence>
<protein>
    <submittedName>
        <fullName evidence="1">Siphovirus Gp157 family protein</fullName>
    </submittedName>
</protein>
<dbReference type="EMBL" id="JBHSLC010000002">
    <property type="protein sequence ID" value="MFC5353495.1"/>
    <property type="molecule type" value="Genomic_DNA"/>
</dbReference>
<dbReference type="Pfam" id="PF05565">
    <property type="entry name" value="Sipho_Gp157"/>
    <property type="match status" value="1"/>
</dbReference>
<sequence>MNAINSLRHETRTAAILRDELVRRYPSLAEDAQALADTLEGETDLDKAIAAVIGQIGDYEMLAKAARERSKEIAERAKRLEESADTMRGAILAAMEAAGMKKLTLPEATVSVGNRQPGVIVTDEEAAIAAGYAKVKTEVDKAAIKDALKAGNTLPFAMMGNGCTSLTIRRS</sequence>
<accession>A0ABW0FXV7</accession>
<gene>
    <name evidence="1" type="ORF">ACFPMG_00620</name>
</gene>
<evidence type="ECO:0000313" key="2">
    <source>
        <dbReference type="Proteomes" id="UP001596166"/>
    </source>
</evidence>
<dbReference type="InterPro" id="IPR008840">
    <property type="entry name" value="Sipho_Gp157"/>
</dbReference>
<dbReference type="RefSeq" id="WP_376993322.1">
    <property type="nucleotide sequence ID" value="NZ_JBHSLC010000002.1"/>
</dbReference>